<proteinExistence type="predicted"/>
<name>A0A8S5SQ64_9CAUD</name>
<protein>
    <submittedName>
        <fullName evidence="1">Uncharacterized protein</fullName>
    </submittedName>
</protein>
<organism evidence="1">
    <name type="scientific">Caudovirales sp. ctGAB12</name>
    <dbReference type="NCBI Taxonomy" id="2827632"/>
    <lineage>
        <taxon>Viruses</taxon>
        <taxon>Duplodnaviria</taxon>
        <taxon>Heunggongvirae</taxon>
        <taxon>Uroviricota</taxon>
        <taxon>Caudoviricetes</taxon>
    </lineage>
</organism>
<evidence type="ECO:0000313" key="1">
    <source>
        <dbReference type="EMBL" id="DAF52947.1"/>
    </source>
</evidence>
<dbReference type="EMBL" id="BK032644">
    <property type="protein sequence ID" value="DAF52947.1"/>
    <property type="molecule type" value="Genomic_DNA"/>
</dbReference>
<reference evidence="1" key="1">
    <citation type="journal article" date="2021" name="Proc. Natl. Acad. Sci. U.S.A.">
        <title>A Catalog of Tens of Thousands of Viruses from Human Metagenomes Reveals Hidden Associations with Chronic Diseases.</title>
        <authorList>
            <person name="Tisza M.J."/>
            <person name="Buck C.B."/>
        </authorList>
    </citation>
    <scope>NUCLEOTIDE SEQUENCE</scope>
    <source>
        <strain evidence="1">CtGAB12</strain>
    </source>
</reference>
<sequence length="34" mass="4135">MIALRFTILIRLVLKKFLIITFKQIRQSRDRVFG</sequence>
<accession>A0A8S5SQ64</accession>